<dbReference type="InterPro" id="IPR036873">
    <property type="entry name" value="Rhodanese-like_dom_sf"/>
</dbReference>
<feature type="domain" description="Rhodanese" evidence="4">
    <location>
        <begin position="166"/>
        <end position="272"/>
    </location>
</feature>
<dbReference type="Gene3D" id="3.40.250.10">
    <property type="entry name" value="Rhodanese-like domain"/>
    <property type="match status" value="2"/>
</dbReference>
<dbReference type="SMART" id="SM00450">
    <property type="entry name" value="RHOD"/>
    <property type="match status" value="2"/>
</dbReference>
<keyword evidence="2" id="KW-0677">Repeat</keyword>
<dbReference type="Proteomes" id="UP001432011">
    <property type="component" value="Chromosome"/>
</dbReference>
<evidence type="ECO:0000256" key="3">
    <source>
        <dbReference type="ARBA" id="ARBA00047549"/>
    </source>
</evidence>
<dbReference type="Pfam" id="PF00581">
    <property type="entry name" value="Rhodanese"/>
    <property type="match status" value="2"/>
</dbReference>
<feature type="domain" description="Rhodanese" evidence="4">
    <location>
        <begin position="24"/>
        <end position="138"/>
    </location>
</feature>
<dbReference type="EC" id="2.8.1.1" evidence="1"/>
<proteinExistence type="predicted"/>
<dbReference type="CDD" id="cd01448">
    <property type="entry name" value="TST_Repeat_1"/>
    <property type="match status" value="1"/>
</dbReference>
<evidence type="ECO:0000313" key="5">
    <source>
        <dbReference type="EMBL" id="WUP71654.1"/>
    </source>
</evidence>
<evidence type="ECO:0000259" key="4">
    <source>
        <dbReference type="PROSITE" id="PS50206"/>
    </source>
</evidence>
<dbReference type="PANTHER" id="PTHR43855:SF1">
    <property type="entry name" value="THIOSULFATE SULFURTRANSFERASE"/>
    <property type="match status" value="1"/>
</dbReference>
<dbReference type="RefSeq" id="WP_142649311.1">
    <property type="nucleotide sequence ID" value="NZ_CP108085.1"/>
</dbReference>
<dbReference type="SUPFAM" id="SSF52821">
    <property type="entry name" value="Rhodanese/Cell cycle control phosphatase"/>
    <property type="match status" value="2"/>
</dbReference>
<keyword evidence="6" id="KW-1185">Reference proteome</keyword>
<dbReference type="InterPro" id="IPR051126">
    <property type="entry name" value="Thiosulfate_sulfurtransferase"/>
</dbReference>
<evidence type="ECO:0000256" key="1">
    <source>
        <dbReference type="ARBA" id="ARBA00012245"/>
    </source>
</evidence>
<organism evidence="5 6">
    <name type="scientific">Microbispora hainanensis</name>
    <dbReference type="NCBI Taxonomy" id="568844"/>
    <lineage>
        <taxon>Bacteria</taxon>
        <taxon>Bacillati</taxon>
        <taxon>Actinomycetota</taxon>
        <taxon>Actinomycetes</taxon>
        <taxon>Streptosporangiales</taxon>
        <taxon>Streptosporangiaceae</taxon>
        <taxon>Microbispora</taxon>
    </lineage>
</organism>
<dbReference type="InterPro" id="IPR001763">
    <property type="entry name" value="Rhodanese-like_dom"/>
</dbReference>
<accession>A0ABZ1SFT2</accession>
<evidence type="ECO:0000313" key="6">
    <source>
        <dbReference type="Proteomes" id="UP001432011"/>
    </source>
</evidence>
<dbReference type="PROSITE" id="PS50206">
    <property type="entry name" value="RHODANESE_3"/>
    <property type="match status" value="2"/>
</dbReference>
<dbReference type="PANTHER" id="PTHR43855">
    <property type="entry name" value="THIOSULFATE SULFURTRANSFERASE"/>
    <property type="match status" value="1"/>
</dbReference>
<dbReference type="EMBL" id="CP108085">
    <property type="protein sequence ID" value="WUP71654.1"/>
    <property type="molecule type" value="Genomic_DNA"/>
</dbReference>
<gene>
    <name evidence="5" type="ORF">OG913_19580</name>
</gene>
<reference evidence="5" key="1">
    <citation type="submission" date="2022-10" db="EMBL/GenBank/DDBJ databases">
        <title>The complete genomes of actinobacterial strains from the NBC collection.</title>
        <authorList>
            <person name="Joergensen T.S."/>
            <person name="Alvarez Arevalo M."/>
            <person name="Sterndorff E.B."/>
            <person name="Faurdal D."/>
            <person name="Vuksanovic O."/>
            <person name="Mourched A.-S."/>
            <person name="Charusanti P."/>
            <person name="Shaw S."/>
            <person name="Blin K."/>
            <person name="Weber T."/>
        </authorList>
    </citation>
    <scope>NUCLEOTIDE SEQUENCE</scope>
    <source>
        <strain evidence="5">NBC_00254</strain>
    </source>
</reference>
<sequence>MTATPVEVKSPVISAEKLRRKLAKGRDVVLLEIRRKLDPAQGEQGRLPGAHVVELISQLAGPRHPGSGNNPLPGERQIQESVRRWGVNENSIVVVYTRENPAIAARAWWTLTWAGVPDVRYLDGGVDAWQAAGGELVTQAPPEREGDLTVKTGSLPTLDAGQAAALARSGVLLDARPEAAYTGLNGGGHIPGALSRPSAGNLGADGLLKSDEDLRADYAALGVGGEGAVGVYCGGGVGATLDILALAKLGVTAALYPGSWSAWSSDPARPVATGDQPG</sequence>
<evidence type="ECO:0000256" key="2">
    <source>
        <dbReference type="ARBA" id="ARBA00022737"/>
    </source>
</evidence>
<protein>
    <recommendedName>
        <fullName evidence="1">thiosulfate sulfurtransferase</fullName>
        <ecNumber evidence="1">2.8.1.1</ecNumber>
    </recommendedName>
</protein>
<comment type="catalytic activity">
    <reaction evidence="3">
        <text>thiosulfate + hydrogen cyanide = thiocyanate + sulfite + 2 H(+)</text>
        <dbReference type="Rhea" id="RHEA:16881"/>
        <dbReference type="ChEBI" id="CHEBI:15378"/>
        <dbReference type="ChEBI" id="CHEBI:17359"/>
        <dbReference type="ChEBI" id="CHEBI:18022"/>
        <dbReference type="ChEBI" id="CHEBI:18407"/>
        <dbReference type="ChEBI" id="CHEBI:33542"/>
        <dbReference type="EC" id="2.8.1.1"/>
    </reaction>
</comment>
<name>A0ABZ1SFT2_9ACTN</name>